<name>A0A1Y2GBQ9_9FUNG</name>
<dbReference type="InterPro" id="IPR036054">
    <property type="entry name" value="BTG-like_sf"/>
</dbReference>
<sequence>MLLEISFASDFLCRYVASSSSCTPQIIEAFKKQIIVLMQEKYTNHWDPQRPHYGNGYRAITSFGGKVDPLLCETMCFHKNKNESRKHQPNVLMFYDEHQKLLSHLTFLAAKKSDLPLETLAGHIPRDLVLWVEPFSVSFRVGDHGNINTIYDATRSKVSMKPDTSATTMKPFQPKPVPSRAVRISPPPSPPTPNFRPARISHAIPITSPLTKTQIITPSTTPTPTSAKIPIMAH</sequence>
<accession>A0A1Y2GBQ9</accession>
<feature type="compositionally biased region" description="Pro residues" evidence="2">
    <location>
        <begin position="185"/>
        <end position="194"/>
    </location>
</feature>
<dbReference type="Gene3D" id="3.90.640.90">
    <property type="entry name" value="Anti-proliferative protein, N-terminal domain"/>
    <property type="match status" value="2"/>
</dbReference>
<dbReference type="OrthoDB" id="19928at2759"/>
<evidence type="ECO:0000313" key="5">
    <source>
        <dbReference type="Proteomes" id="UP000193648"/>
    </source>
</evidence>
<protein>
    <submittedName>
        <fullName evidence="4">BTG family-domain-containing protein</fullName>
    </submittedName>
</protein>
<dbReference type="AlphaFoldDB" id="A0A1Y2GBQ9"/>
<dbReference type="SUPFAM" id="SSF160696">
    <property type="entry name" value="BTG domain-like"/>
    <property type="match status" value="2"/>
</dbReference>
<dbReference type="Proteomes" id="UP000193648">
    <property type="component" value="Unassembled WGS sequence"/>
</dbReference>
<dbReference type="RefSeq" id="XP_021876882.1">
    <property type="nucleotide sequence ID" value="XM_022028160.1"/>
</dbReference>
<dbReference type="PANTHER" id="PTHR22978">
    <property type="entry name" value="B-CELL TRANSLOCATION GENE"/>
    <property type="match status" value="1"/>
</dbReference>
<dbReference type="InParanoid" id="A0A1Y2GBQ9"/>
<comment type="similarity">
    <text evidence="1">Belongs to the BTG family.</text>
</comment>
<comment type="caution">
    <text evidence="4">The sequence shown here is derived from an EMBL/GenBank/DDBJ whole genome shotgun (WGS) entry which is preliminary data.</text>
</comment>
<organism evidence="4 5">
    <name type="scientific">Lobosporangium transversale</name>
    <dbReference type="NCBI Taxonomy" id="64571"/>
    <lineage>
        <taxon>Eukaryota</taxon>
        <taxon>Fungi</taxon>
        <taxon>Fungi incertae sedis</taxon>
        <taxon>Mucoromycota</taxon>
        <taxon>Mortierellomycotina</taxon>
        <taxon>Mortierellomycetes</taxon>
        <taxon>Mortierellales</taxon>
        <taxon>Mortierellaceae</taxon>
        <taxon>Lobosporangium</taxon>
    </lineage>
</organism>
<evidence type="ECO:0000313" key="4">
    <source>
        <dbReference type="EMBL" id="ORZ05018.1"/>
    </source>
</evidence>
<evidence type="ECO:0000259" key="3">
    <source>
        <dbReference type="SMART" id="SM00099"/>
    </source>
</evidence>
<dbReference type="STRING" id="64571.A0A1Y2GBQ9"/>
<keyword evidence="5" id="KW-1185">Reference proteome</keyword>
<dbReference type="SMART" id="SM00099">
    <property type="entry name" value="btg1"/>
    <property type="match status" value="1"/>
</dbReference>
<dbReference type="GeneID" id="33570003"/>
<dbReference type="InterPro" id="IPR002087">
    <property type="entry name" value="Anti_prolifrtn"/>
</dbReference>
<feature type="region of interest" description="Disordered" evidence="2">
    <location>
        <begin position="161"/>
        <end position="197"/>
    </location>
</feature>
<evidence type="ECO:0000256" key="2">
    <source>
        <dbReference type="SAM" id="MobiDB-lite"/>
    </source>
</evidence>
<dbReference type="GO" id="GO:0005737">
    <property type="term" value="C:cytoplasm"/>
    <property type="evidence" value="ECO:0007669"/>
    <property type="project" value="TreeGrafter"/>
</dbReference>
<feature type="domain" description="Anti-proliferative protein" evidence="3">
    <location>
        <begin position="1"/>
        <end position="144"/>
    </location>
</feature>
<dbReference type="EMBL" id="MCFF01000053">
    <property type="protein sequence ID" value="ORZ05018.1"/>
    <property type="molecule type" value="Genomic_DNA"/>
</dbReference>
<feature type="region of interest" description="Disordered" evidence="2">
    <location>
        <begin position="214"/>
        <end position="234"/>
    </location>
</feature>
<reference evidence="4 5" key="1">
    <citation type="submission" date="2016-07" db="EMBL/GenBank/DDBJ databases">
        <title>Pervasive Adenine N6-methylation of Active Genes in Fungi.</title>
        <authorList>
            <consortium name="DOE Joint Genome Institute"/>
            <person name="Mondo S.J."/>
            <person name="Dannebaum R.O."/>
            <person name="Kuo R.C."/>
            <person name="Labutti K."/>
            <person name="Haridas S."/>
            <person name="Kuo A."/>
            <person name="Salamov A."/>
            <person name="Ahrendt S.R."/>
            <person name="Lipzen A."/>
            <person name="Sullivan W."/>
            <person name="Andreopoulos W.B."/>
            <person name="Clum A."/>
            <person name="Lindquist E."/>
            <person name="Daum C."/>
            <person name="Ramamoorthy G.K."/>
            <person name="Gryganskyi A."/>
            <person name="Culley D."/>
            <person name="Magnuson J.K."/>
            <person name="James T.Y."/>
            <person name="O'Malley M.A."/>
            <person name="Stajich J.E."/>
            <person name="Spatafora J.W."/>
            <person name="Visel A."/>
            <person name="Grigoriev I.V."/>
        </authorList>
    </citation>
    <scope>NUCLEOTIDE SEQUENCE [LARGE SCALE GENOMIC DNA]</scope>
    <source>
        <strain evidence="4 5">NRRL 3116</strain>
    </source>
</reference>
<dbReference type="InterPro" id="IPR033332">
    <property type="entry name" value="BTG"/>
</dbReference>
<dbReference type="GO" id="GO:0005634">
    <property type="term" value="C:nucleus"/>
    <property type="evidence" value="ECO:0007669"/>
    <property type="project" value="TreeGrafter"/>
</dbReference>
<evidence type="ECO:0000256" key="1">
    <source>
        <dbReference type="ARBA" id="ARBA00007989"/>
    </source>
</evidence>
<gene>
    <name evidence="4" type="ORF">BCR41DRAFT_389777</name>
</gene>
<proteinExistence type="inferred from homology"/>
<dbReference type="Pfam" id="PF07742">
    <property type="entry name" value="BTG"/>
    <property type="match status" value="2"/>
</dbReference>
<dbReference type="PANTHER" id="PTHR22978:SF22">
    <property type="entry name" value="BTG FAMILY PROTEIN"/>
    <property type="match status" value="1"/>
</dbReference>